<sequence length="144" mass="17041">MRKRGKQNNKPRNLGKFTKVDRWFHFLVKFPETFSSQPNPIKSKTLLLMEISSLIHLLNHIHPSIYLLQPNSCCTQSILNKSTLQWHHLLLLNHGVMMFFSVLEEQTFATLLWIIFIRLLNRKELTLTRMTKHFPGVKPSVHHF</sequence>
<dbReference type="EMBL" id="CM042050">
    <property type="protein sequence ID" value="KAI3733740.1"/>
    <property type="molecule type" value="Genomic_DNA"/>
</dbReference>
<proteinExistence type="predicted"/>
<gene>
    <name evidence="1" type="ORF">L6452_13195</name>
</gene>
<organism evidence="1 2">
    <name type="scientific">Arctium lappa</name>
    <name type="common">Greater burdock</name>
    <name type="synonym">Lappa major</name>
    <dbReference type="NCBI Taxonomy" id="4217"/>
    <lineage>
        <taxon>Eukaryota</taxon>
        <taxon>Viridiplantae</taxon>
        <taxon>Streptophyta</taxon>
        <taxon>Embryophyta</taxon>
        <taxon>Tracheophyta</taxon>
        <taxon>Spermatophyta</taxon>
        <taxon>Magnoliopsida</taxon>
        <taxon>eudicotyledons</taxon>
        <taxon>Gunneridae</taxon>
        <taxon>Pentapetalae</taxon>
        <taxon>asterids</taxon>
        <taxon>campanulids</taxon>
        <taxon>Asterales</taxon>
        <taxon>Asteraceae</taxon>
        <taxon>Carduoideae</taxon>
        <taxon>Cardueae</taxon>
        <taxon>Arctiinae</taxon>
        <taxon>Arctium</taxon>
    </lineage>
</organism>
<keyword evidence="2" id="KW-1185">Reference proteome</keyword>
<evidence type="ECO:0000313" key="2">
    <source>
        <dbReference type="Proteomes" id="UP001055879"/>
    </source>
</evidence>
<dbReference type="Proteomes" id="UP001055879">
    <property type="component" value="Linkage Group LG04"/>
</dbReference>
<reference evidence="2" key="1">
    <citation type="journal article" date="2022" name="Mol. Ecol. Resour.">
        <title>The genomes of chicory, endive, great burdock and yacon provide insights into Asteraceae palaeo-polyploidization history and plant inulin production.</title>
        <authorList>
            <person name="Fan W."/>
            <person name="Wang S."/>
            <person name="Wang H."/>
            <person name="Wang A."/>
            <person name="Jiang F."/>
            <person name="Liu H."/>
            <person name="Zhao H."/>
            <person name="Xu D."/>
            <person name="Zhang Y."/>
        </authorList>
    </citation>
    <scope>NUCLEOTIDE SEQUENCE [LARGE SCALE GENOMIC DNA]</scope>
    <source>
        <strain evidence="2">cv. Niubang</strain>
    </source>
</reference>
<reference evidence="1 2" key="2">
    <citation type="journal article" date="2022" name="Mol. Ecol. Resour.">
        <title>The genomes of chicory, endive, great burdock and yacon provide insights into Asteraceae paleo-polyploidization history and plant inulin production.</title>
        <authorList>
            <person name="Fan W."/>
            <person name="Wang S."/>
            <person name="Wang H."/>
            <person name="Wang A."/>
            <person name="Jiang F."/>
            <person name="Liu H."/>
            <person name="Zhao H."/>
            <person name="Xu D."/>
            <person name="Zhang Y."/>
        </authorList>
    </citation>
    <scope>NUCLEOTIDE SEQUENCE [LARGE SCALE GENOMIC DNA]</scope>
    <source>
        <strain evidence="2">cv. Niubang</strain>
    </source>
</reference>
<accession>A0ACB9CHM0</accession>
<name>A0ACB9CHM0_ARCLA</name>
<evidence type="ECO:0000313" key="1">
    <source>
        <dbReference type="EMBL" id="KAI3733740.1"/>
    </source>
</evidence>
<protein>
    <submittedName>
        <fullName evidence="1">Uncharacterized protein</fullName>
    </submittedName>
</protein>
<comment type="caution">
    <text evidence="1">The sequence shown here is derived from an EMBL/GenBank/DDBJ whole genome shotgun (WGS) entry which is preliminary data.</text>
</comment>